<dbReference type="SUPFAM" id="SSF52335">
    <property type="entry name" value="Methylglyoxal synthase-like"/>
    <property type="match status" value="1"/>
</dbReference>
<feature type="domain" description="MGS-like" evidence="1">
    <location>
        <begin position="1"/>
        <end position="53"/>
    </location>
</feature>
<proteinExistence type="predicted"/>
<dbReference type="Gene3D" id="3.40.50.1380">
    <property type="entry name" value="Methylglyoxal synthase-like domain"/>
    <property type="match status" value="1"/>
</dbReference>
<organism evidence="2">
    <name type="scientific">marine sediment metagenome</name>
    <dbReference type="NCBI Taxonomy" id="412755"/>
    <lineage>
        <taxon>unclassified sequences</taxon>
        <taxon>metagenomes</taxon>
        <taxon>ecological metagenomes</taxon>
    </lineage>
</organism>
<evidence type="ECO:0000313" key="2">
    <source>
        <dbReference type="EMBL" id="GAI58534.1"/>
    </source>
</evidence>
<evidence type="ECO:0000259" key="1">
    <source>
        <dbReference type="PROSITE" id="PS51855"/>
    </source>
</evidence>
<comment type="caution">
    <text evidence="2">The sequence shown here is derived from an EMBL/GenBank/DDBJ whole genome shotgun (WGS) entry which is preliminary data.</text>
</comment>
<protein>
    <recommendedName>
        <fullName evidence="1">MGS-like domain-containing protein</fullName>
    </recommendedName>
</protein>
<sequence length="53" mass="5864">LRDGFEIRRAAAEKRIPCFTSLDTARVAVEALANGGQIYSAQPLADYRRKEPA</sequence>
<reference evidence="2" key="1">
    <citation type="journal article" date="2014" name="Front. Microbiol.">
        <title>High frequency of phylogenetically diverse reductive dehalogenase-homologous genes in deep subseafloor sedimentary metagenomes.</title>
        <authorList>
            <person name="Kawai M."/>
            <person name="Futagami T."/>
            <person name="Toyoda A."/>
            <person name="Takaki Y."/>
            <person name="Nishi S."/>
            <person name="Hori S."/>
            <person name="Arai W."/>
            <person name="Tsubouchi T."/>
            <person name="Morono Y."/>
            <person name="Uchiyama I."/>
            <person name="Ito T."/>
            <person name="Fujiyama A."/>
            <person name="Inagaki F."/>
            <person name="Takami H."/>
        </authorList>
    </citation>
    <scope>NUCLEOTIDE SEQUENCE</scope>
    <source>
        <strain evidence="2">Expedition CK06-06</strain>
    </source>
</reference>
<feature type="non-terminal residue" evidence="2">
    <location>
        <position position="1"/>
    </location>
</feature>
<accession>X1RSQ6</accession>
<gene>
    <name evidence="2" type="ORF">S06H3_55647</name>
</gene>
<dbReference type="InterPro" id="IPR011607">
    <property type="entry name" value="MGS-like_dom"/>
</dbReference>
<name>X1RSQ6_9ZZZZ</name>
<dbReference type="InterPro" id="IPR036914">
    <property type="entry name" value="MGS-like_dom_sf"/>
</dbReference>
<dbReference type="PROSITE" id="PS51855">
    <property type="entry name" value="MGS"/>
    <property type="match status" value="1"/>
</dbReference>
<dbReference type="EMBL" id="BARV01035694">
    <property type="protein sequence ID" value="GAI58534.1"/>
    <property type="molecule type" value="Genomic_DNA"/>
</dbReference>
<dbReference type="AlphaFoldDB" id="X1RSQ6"/>